<organism evidence="2 3">
    <name type="scientific">Williamwhitmania taraxaci</name>
    <dbReference type="NCBI Taxonomy" id="1640674"/>
    <lineage>
        <taxon>Bacteria</taxon>
        <taxon>Pseudomonadati</taxon>
        <taxon>Bacteroidota</taxon>
        <taxon>Bacteroidia</taxon>
        <taxon>Bacteroidales</taxon>
        <taxon>Williamwhitmaniaceae</taxon>
        <taxon>Williamwhitmania</taxon>
    </lineage>
</organism>
<protein>
    <submittedName>
        <fullName evidence="2">Uncharacterized protein</fullName>
    </submittedName>
</protein>
<dbReference type="STRING" id="1640674.SAMN05216323_11192"/>
<proteinExistence type="predicted"/>
<feature type="coiled-coil region" evidence="1">
    <location>
        <begin position="51"/>
        <end position="78"/>
    </location>
</feature>
<sequence>MRFFMVKTGKGIMNSIMPNFIRAISICLLLICGTGNGYAQSNIKNKGTQLLEKVKRIKEEKKEKIAAAYAAMEQVRKAGAYIESLSDLFGDGIVTLPVGIKKGDYELVIQKIKYDKDSRKSQIYATCAFKFKEDGEIVAFEGVASIEGQKGLGTTGYLELMAPVRRDIGNKAAIVFNEGTKVNFGCDGIESFNAKIDLIFTTDKIVAVDAKGQPTSESISASFDATFRSFDNYTVSFSLDKCFAVKGLQDVVFALKGATLDQDDKETSPMVKFPPQYFSSQDADALKLWRGIAITSTTVYLPAIFKKSSTSTDTTQALTDTTHVVNDSIKVALNDRIALSLKNVLFDENGFTGEAAGENILSSEAIDKSKWSISLTDFSLKFLKNDLTGFGFGGDLNVPPLGKNSLLPYRASYNSATEEYDFVANVSGKFDFPVLRSTLSLNESSSIEILIKDSEFYPTINASGKLTINAPINLSDSSKKFSVPDISFENLKISRAKPYVSIGAIGVTGDLTSPKVAGFELSISDIRSFDGANNSGLAFDAGIKLNENFGGTVGLHLYGNYAKWKFDKVGIDKINVDFKSSAYSVNGGVWFLNGDSLYGSGFRGDVKFKVIDKFTFDAVAVFGKKQDYRYFLTDVYFETSPTSGLVVPPALSFYGFGGGIYNRMQQSSDPKIDSEFGKALSGIKYVPDRSVGMGFMATTKFALTGSSAAFNAKVAFEMQFNIHGGLNFIQLRGDGSFMNDASKWGKMADNINSSVKKIESSGGALKLAAKNDLKVPENKAGGFLTASMNIKYDIANSVFSADLSTYLNAGFIKGVGENDRMGWASAYFAPDKWYTYIGTPSDRLGVSILGLARADGYFMIGADIPELPLPPQKVLENFSKDKQDKLNARSTAELTAGSGIAFGQSLSVEFKATLPPFYASLGVGMGAEFLLKNYGKDAYCAGSSSTLGINGWYARAQAWAWVNADIGVEAKIFRKRRKFSILNLSASALLAGAGPNPFYFTGAVGGRFSVMGGLVKGKCDFDFEIGEECKIQGGSPFGEEIIAQLTPSTGEKDVNVFASPQAVFNIPVGVEMEIEEDEGAKAWYKVTLENYSVFYKDTKQKVAGKTELNQEGKICMIDPEEPFESKKEMVVYAKVGFKRKLNGQWIDVKGNDGKPVFEEKTAEFISGERPKTILPEHVKYSYPVSNQYNFYAKEASNGYMMVTENYAYLFSTEKPVGFNQVLRIADFDGNKKETSFTYKTFGAGNDVRFEIDFPLNQVEYVKNDIYKLAIVNVPQTTGIGISSNVTTTSSNLSDSLIVSKQKAEGTLDLLEEKEVYALHFRTSTYGTFKDKMAAITNYEGVLWQEYPHVYDLGSNIDDNTATTEMFDLAENNSLAPDKNMVKIVPVYSNTSWYNSKVAPLIYGNSAVLAVANMVSLAPPVNAEVVRFGLMTPDAKLDEDMIESNTRPHISSFGAFNYRASYFIDRDFVAVRNALANRVTANSSSDVAKFLREDHIPDLVNGNYELQLSYTLPGKNIVTSTVTRTIKLAGFND</sequence>
<keyword evidence="1" id="KW-0175">Coiled coil</keyword>
<accession>A0A1G6TED6</accession>
<dbReference type="OrthoDB" id="610610at2"/>
<name>A0A1G6TED6_9BACT</name>
<dbReference type="EMBL" id="FMYP01000119">
    <property type="protein sequence ID" value="SDD26787.1"/>
    <property type="molecule type" value="Genomic_DNA"/>
</dbReference>
<dbReference type="RefSeq" id="WP_092440998.1">
    <property type="nucleotide sequence ID" value="NZ_FMYP01000119.1"/>
</dbReference>
<evidence type="ECO:0000313" key="2">
    <source>
        <dbReference type="EMBL" id="SDD26787.1"/>
    </source>
</evidence>
<reference evidence="2 3" key="1">
    <citation type="submission" date="2016-09" db="EMBL/GenBank/DDBJ databases">
        <authorList>
            <person name="Capua I."/>
            <person name="De Benedictis P."/>
            <person name="Joannis T."/>
            <person name="Lombin L.H."/>
            <person name="Cattoli G."/>
        </authorList>
    </citation>
    <scope>NUCLEOTIDE SEQUENCE [LARGE SCALE GENOMIC DNA]</scope>
    <source>
        <strain evidence="2 3">A7P-90m</strain>
    </source>
</reference>
<dbReference type="Proteomes" id="UP000199452">
    <property type="component" value="Unassembled WGS sequence"/>
</dbReference>
<evidence type="ECO:0000256" key="1">
    <source>
        <dbReference type="SAM" id="Coils"/>
    </source>
</evidence>
<evidence type="ECO:0000313" key="3">
    <source>
        <dbReference type="Proteomes" id="UP000199452"/>
    </source>
</evidence>
<gene>
    <name evidence="2" type="ORF">SAMN05216323_11192</name>
</gene>
<keyword evidence="3" id="KW-1185">Reference proteome</keyword>